<accession>A0AAV8XCP4</accession>
<name>A0AAV8XCP4_9CUCU</name>
<comment type="caution">
    <text evidence="3">The sequence shown here is derived from an EMBL/GenBank/DDBJ whole genome shotgun (WGS) entry which is preliminary data.</text>
</comment>
<dbReference type="GO" id="GO:0005634">
    <property type="term" value="C:nucleus"/>
    <property type="evidence" value="ECO:0007669"/>
    <property type="project" value="UniProtKB-SubCell"/>
</dbReference>
<proteinExistence type="predicted"/>
<protein>
    <recommendedName>
        <fullName evidence="2">HTH psq-type domain-containing protein</fullName>
    </recommendedName>
</protein>
<feature type="domain" description="HTH psq-type" evidence="2">
    <location>
        <begin position="17"/>
        <end position="51"/>
    </location>
</feature>
<evidence type="ECO:0000256" key="1">
    <source>
        <dbReference type="ARBA" id="ARBA00004123"/>
    </source>
</evidence>
<dbReference type="Pfam" id="PF05225">
    <property type="entry name" value="HTH_psq"/>
    <property type="match status" value="1"/>
</dbReference>
<evidence type="ECO:0000313" key="4">
    <source>
        <dbReference type="Proteomes" id="UP001162162"/>
    </source>
</evidence>
<dbReference type="Gene3D" id="1.10.10.60">
    <property type="entry name" value="Homeodomain-like"/>
    <property type="match status" value="1"/>
</dbReference>
<evidence type="ECO:0000313" key="3">
    <source>
        <dbReference type="EMBL" id="KAJ8936241.1"/>
    </source>
</evidence>
<dbReference type="InterPro" id="IPR009057">
    <property type="entry name" value="Homeodomain-like_sf"/>
</dbReference>
<dbReference type="SUPFAM" id="SSF46689">
    <property type="entry name" value="Homeodomain-like"/>
    <property type="match status" value="1"/>
</dbReference>
<comment type="subcellular location">
    <subcellularLocation>
        <location evidence="1">Nucleus</location>
    </subcellularLocation>
</comment>
<dbReference type="EMBL" id="JAPWTK010000766">
    <property type="protein sequence ID" value="KAJ8936241.1"/>
    <property type="molecule type" value="Genomic_DNA"/>
</dbReference>
<evidence type="ECO:0000259" key="2">
    <source>
        <dbReference type="Pfam" id="PF05225"/>
    </source>
</evidence>
<keyword evidence="4" id="KW-1185">Reference proteome</keyword>
<dbReference type="Proteomes" id="UP001162162">
    <property type="component" value="Unassembled WGS sequence"/>
</dbReference>
<dbReference type="AlphaFoldDB" id="A0AAV8XCP4"/>
<dbReference type="InterPro" id="IPR007889">
    <property type="entry name" value="HTH_Psq"/>
</dbReference>
<dbReference type="GO" id="GO:0003677">
    <property type="term" value="F:DNA binding"/>
    <property type="evidence" value="ECO:0007669"/>
    <property type="project" value="InterPro"/>
</dbReference>
<gene>
    <name evidence="3" type="ORF">NQ318_006167</name>
</gene>
<organism evidence="3 4">
    <name type="scientific">Aromia moschata</name>
    <dbReference type="NCBI Taxonomy" id="1265417"/>
    <lineage>
        <taxon>Eukaryota</taxon>
        <taxon>Metazoa</taxon>
        <taxon>Ecdysozoa</taxon>
        <taxon>Arthropoda</taxon>
        <taxon>Hexapoda</taxon>
        <taxon>Insecta</taxon>
        <taxon>Pterygota</taxon>
        <taxon>Neoptera</taxon>
        <taxon>Endopterygota</taxon>
        <taxon>Coleoptera</taxon>
        <taxon>Polyphaga</taxon>
        <taxon>Cucujiformia</taxon>
        <taxon>Chrysomeloidea</taxon>
        <taxon>Cerambycidae</taxon>
        <taxon>Cerambycinae</taxon>
        <taxon>Callichromatini</taxon>
        <taxon>Aromia</taxon>
    </lineage>
</organism>
<reference evidence="3" key="1">
    <citation type="journal article" date="2023" name="Insect Mol. Biol.">
        <title>Genome sequencing provides insights into the evolution of gene families encoding plant cell wall-degrading enzymes in longhorned beetles.</title>
        <authorList>
            <person name="Shin N.R."/>
            <person name="Okamura Y."/>
            <person name="Kirsch R."/>
            <person name="Pauchet Y."/>
        </authorList>
    </citation>
    <scope>NUCLEOTIDE SEQUENCE</scope>
    <source>
        <strain evidence="3">AMC_N1</strain>
    </source>
</reference>
<sequence>MPRNYKRQTDRKSWSSDNLKRAIEAIKGGCSIRKTGRDFLIPESTLRDKLKFRSAHNIALGRKATFTPEQEQELVEHVVKLAKLFYGVTPLGVRKIAYDFASKSGINHNFSNAKQVAGKNWFYLFLKRNPQISLRQPKGTSINRISSFNAEETKYITATKRALVMSLIETVKFTLLEVQNRLELQRLVNAEEM</sequence>